<dbReference type="InterPro" id="IPR021109">
    <property type="entry name" value="Peptidase_aspartic_dom_sf"/>
</dbReference>
<dbReference type="Proteomes" id="UP000762676">
    <property type="component" value="Unassembled WGS sequence"/>
</dbReference>
<evidence type="ECO:0000256" key="1">
    <source>
        <dbReference type="ARBA" id="ARBA00022801"/>
    </source>
</evidence>
<evidence type="ECO:0000313" key="4">
    <source>
        <dbReference type="EMBL" id="GFS05824.1"/>
    </source>
</evidence>
<accession>A0AAV4I660</accession>
<dbReference type="InterPro" id="IPR001995">
    <property type="entry name" value="Peptidase_A2_cat"/>
</dbReference>
<evidence type="ECO:0000259" key="3">
    <source>
        <dbReference type="PROSITE" id="PS50175"/>
    </source>
</evidence>
<keyword evidence="5" id="KW-1185">Reference proteome</keyword>
<dbReference type="Gene3D" id="2.40.70.10">
    <property type="entry name" value="Acid Proteases"/>
    <property type="match status" value="1"/>
</dbReference>
<dbReference type="GO" id="GO:0004190">
    <property type="term" value="F:aspartic-type endopeptidase activity"/>
    <property type="evidence" value="ECO:0007669"/>
    <property type="project" value="InterPro"/>
</dbReference>
<dbReference type="AlphaFoldDB" id="A0AAV4I660"/>
<organism evidence="4 5">
    <name type="scientific">Elysia marginata</name>
    <dbReference type="NCBI Taxonomy" id="1093978"/>
    <lineage>
        <taxon>Eukaryota</taxon>
        <taxon>Metazoa</taxon>
        <taxon>Spiralia</taxon>
        <taxon>Lophotrochozoa</taxon>
        <taxon>Mollusca</taxon>
        <taxon>Gastropoda</taxon>
        <taxon>Heterobranchia</taxon>
        <taxon>Euthyneura</taxon>
        <taxon>Panpulmonata</taxon>
        <taxon>Sacoglossa</taxon>
        <taxon>Placobranchoidea</taxon>
        <taxon>Plakobranchidae</taxon>
        <taxon>Elysia</taxon>
    </lineage>
</organism>
<evidence type="ECO:0000313" key="5">
    <source>
        <dbReference type="Proteomes" id="UP000762676"/>
    </source>
</evidence>
<dbReference type="InterPro" id="IPR001969">
    <property type="entry name" value="Aspartic_peptidase_AS"/>
</dbReference>
<gene>
    <name evidence="4" type="ORF">ElyMa_001209400</name>
</gene>
<dbReference type="PROSITE" id="PS50175">
    <property type="entry name" value="ASP_PROT_RETROV"/>
    <property type="match status" value="1"/>
</dbReference>
<sequence>MSSAAGPRNQQLFLTDSYSGRRFLVDTGAQVSAVPASRFDRRSGPNDNPLQAANGTTIATYGSRNVSLCFNGRTYTARLIVADIRQPLLGADFSGSIIYW</sequence>
<dbReference type="PROSITE" id="PS00141">
    <property type="entry name" value="ASP_PROTEASE"/>
    <property type="match status" value="1"/>
</dbReference>
<reference evidence="4 5" key="1">
    <citation type="journal article" date="2021" name="Elife">
        <title>Chloroplast acquisition without the gene transfer in kleptoplastic sea slugs, Plakobranchus ocellatus.</title>
        <authorList>
            <person name="Maeda T."/>
            <person name="Takahashi S."/>
            <person name="Yoshida T."/>
            <person name="Shimamura S."/>
            <person name="Takaki Y."/>
            <person name="Nagai Y."/>
            <person name="Toyoda A."/>
            <person name="Suzuki Y."/>
            <person name="Arimoto A."/>
            <person name="Ishii H."/>
            <person name="Satoh N."/>
            <person name="Nishiyama T."/>
            <person name="Hasebe M."/>
            <person name="Maruyama T."/>
            <person name="Minagawa J."/>
            <person name="Obokata J."/>
            <person name="Shigenobu S."/>
        </authorList>
    </citation>
    <scope>NUCLEOTIDE SEQUENCE [LARGE SCALE GENOMIC DNA]</scope>
</reference>
<feature type="compositionally biased region" description="Polar residues" evidence="2">
    <location>
        <begin position="45"/>
        <end position="55"/>
    </location>
</feature>
<dbReference type="EMBL" id="BMAT01002383">
    <property type="protein sequence ID" value="GFS05824.1"/>
    <property type="molecule type" value="Genomic_DNA"/>
</dbReference>
<feature type="region of interest" description="Disordered" evidence="2">
    <location>
        <begin position="35"/>
        <end position="55"/>
    </location>
</feature>
<comment type="caution">
    <text evidence="4">The sequence shown here is derived from an EMBL/GenBank/DDBJ whole genome shotgun (WGS) entry which is preliminary data.</text>
</comment>
<name>A0AAV4I660_9GAST</name>
<evidence type="ECO:0000256" key="2">
    <source>
        <dbReference type="SAM" id="MobiDB-lite"/>
    </source>
</evidence>
<dbReference type="SUPFAM" id="SSF50630">
    <property type="entry name" value="Acid proteases"/>
    <property type="match status" value="1"/>
</dbReference>
<feature type="domain" description="Peptidase A2" evidence="3">
    <location>
        <begin position="21"/>
        <end position="93"/>
    </location>
</feature>
<protein>
    <submittedName>
        <fullName evidence="4">Retrovirus-related Pol polyprotein</fullName>
    </submittedName>
</protein>
<dbReference type="GO" id="GO:0006508">
    <property type="term" value="P:proteolysis"/>
    <property type="evidence" value="ECO:0007669"/>
    <property type="project" value="InterPro"/>
</dbReference>
<keyword evidence="1" id="KW-0378">Hydrolase</keyword>
<proteinExistence type="predicted"/>